<feature type="transmembrane region" description="Helical" evidence="1">
    <location>
        <begin position="56"/>
        <end position="73"/>
    </location>
</feature>
<keyword evidence="1" id="KW-1133">Transmembrane helix</keyword>
<keyword evidence="1" id="KW-0812">Transmembrane</keyword>
<dbReference type="RefSeq" id="NP_045022.1">
    <property type="nucleotide sequence ID" value="NC_001840.1"/>
</dbReference>
<sequence length="86" mass="10577">MNNCLPKNKVFKILNFFKCIDPMCTDNLFKFPLYKLNKNKGKFTNKFYKNTKNKKYIDIWLIFYIYYHIYLRIGKNQTKDLQITKC</sequence>
<accession>Q9TM44</accession>
<protein>
    <submittedName>
        <fullName evidence="2">Uncharacterized protein</fullName>
    </submittedName>
</protein>
<reference evidence="2" key="1">
    <citation type="submission" date="1999-11" db="EMBL/GenBank/DDBJ databases">
        <authorList>
            <person name="Gloeckner G."/>
            <person name="Rosenthal A."/>
            <person name="Valentin K."/>
        </authorList>
    </citation>
    <scope>NUCLEOTIDE SEQUENCE</scope>
    <source>
        <strain evidence="2">RK1</strain>
    </source>
</reference>
<reference evidence="2" key="2">
    <citation type="journal article" date="2000" name="J. Mol. Evol.">
        <title>The structure and gene repertoire of an ancient red algal plastid genome.</title>
        <authorList>
            <person name="Glockner G."/>
            <person name="Rosenthal A."/>
            <person name="Valentin K."/>
        </authorList>
    </citation>
    <scope>NUCLEOTIDE SEQUENCE</scope>
    <source>
        <strain evidence="2">RK1</strain>
    </source>
</reference>
<geneLocation type="chloroplast" evidence="2"/>
<gene>
    <name evidence="2" type="primary">ccrf9</name>
</gene>
<organism evidence="2">
    <name type="scientific">Cyanidium caldarium</name>
    <name type="common">Red alga</name>
    <dbReference type="NCBI Taxonomy" id="2771"/>
    <lineage>
        <taxon>Eukaryota</taxon>
        <taxon>Rhodophyta</taxon>
        <taxon>Bangiophyceae</taxon>
        <taxon>Cyanidiales</taxon>
        <taxon>Cyanidiaceae</taxon>
        <taxon>Cyanidium</taxon>
    </lineage>
</organism>
<dbReference type="AlphaFoldDB" id="Q9TM44"/>
<dbReference type="EMBL" id="AF022186">
    <property type="protein sequence ID" value="AAF13023.1"/>
    <property type="molecule type" value="Genomic_DNA"/>
</dbReference>
<dbReference type="GeneID" id="800235"/>
<keyword evidence="1" id="KW-0472">Membrane</keyword>
<keyword evidence="2" id="KW-0150">Chloroplast</keyword>
<keyword evidence="2" id="KW-0934">Plastid</keyword>
<name>Q9TM44_CYACA</name>
<evidence type="ECO:0000313" key="2">
    <source>
        <dbReference type="EMBL" id="AAF13023.1"/>
    </source>
</evidence>
<proteinExistence type="predicted"/>
<evidence type="ECO:0000256" key="1">
    <source>
        <dbReference type="SAM" id="Phobius"/>
    </source>
</evidence>